<dbReference type="Proteomes" id="UP000177629">
    <property type="component" value="Unassembled WGS sequence"/>
</dbReference>
<feature type="domain" description="ABC transporter" evidence="4">
    <location>
        <begin position="2"/>
        <end position="227"/>
    </location>
</feature>
<accession>A0A1G2PJW0</accession>
<dbReference type="EMBL" id="MHSS01000012">
    <property type="protein sequence ID" value="OHA47931.1"/>
    <property type="molecule type" value="Genomic_DNA"/>
</dbReference>
<dbReference type="STRING" id="1802362.A2806_02720"/>
<dbReference type="SUPFAM" id="SSF52540">
    <property type="entry name" value="P-loop containing nucleoside triphosphate hydrolases"/>
    <property type="match status" value="1"/>
</dbReference>
<dbReference type="InterPro" id="IPR003439">
    <property type="entry name" value="ABC_transporter-like_ATP-bd"/>
</dbReference>
<keyword evidence="3 5" id="KW-0067">ATP-binding</keyword>
<evidence type="ECO:0000313" key="5">
    <source>
        <dbReference type="EMBL" id="OHA47931.1"/>
    </source>
</evidence>
<name>A0A1G2PJW0_9BACT</name>
<dbReference type="Gene3D" id="3.40.50.300">
    <property type="entry name" value="P-loop containing nucleotide triphosphate hydrolases"/>
    <property type="match status" value="1"/>
</dbReference>
<dbReference type="PROSITE" id="PS00211">
    <property type="entry name" value="ABC_TRANSPORTER_1"/>
    <property type="match status" value="1"/>
</dbReference>
<dbReference type="PANTHER" id="PTHR24220:SF470">
    <property type="entry name" value="CELL DIVISION ATP-BINDING PROTEIN FTSE"/>
    <property type="match status" value="1"/>
</dbReference>
<evidence type="ECO:0000259" key="4">
    <source>
        <dbReference type="PROSITE" id="PS50893"/>
    </source>
</evidence>
<dbReference type="Pfam" id="PF00005">
    <property type="entry name" value="ABC_tran"/>
    <property type="match status" value="1"/>
</dbReference>
<comment type="similarity">
    <text evidence="1">Belongs to the ABC transporter superfamily.</text>
</comment>
<dbReference type="GO" id="GO:0022857">
    <property type="term" value="F:transmembrane transporter activity"/>
    <property type="evidence" value="ECO:0007669"/>
    <property type="project" value="TreeGrafter"/>
</dbReference>
<proteinExistence type="inferred from homology"/>
<dbReference type="PROSITE" id="PS50893">
    <property type="entry name" value="ABC_TRANSPORTER_2"/>
    <property type="match status" value="1"/>
</dbReference>
<dbReference type="SMART" id="SM00382">
    <property type="entry name" value="AAA"/>
    <property type="match status" value="1"/>
</dbReference>
<gene>
    <name evidence="5" type="ORF">A2806_02720</name>
</gene>
<evidence type="ECO:0000313" key="6">
    <source>
        <dbReference type="Proteomes" id="UP000177629"/>
    </source>
</evidence>
<dbReference type="AlphaFoldDB" id="A0A1G2PJW0"/>
<dbReference type="InterPro" id="IPR003593">
    <property type="entry name" value="AAA+_ATPase"/>
</dbReference>
<dbReference type="InterPro" id="IPR015854">
    <property type="entry name" value="ABC_transpr_LolD-like"/>
</dbReference>
<dbReference type="InterPro" id="IPR017871">
    <property type="entry name" value="ABC_transporter-like_CS"/>
</dbReference>
<comment type="caution">
    <text evidence="5">The sequence shown here is derived from an EMBL/GenBank/DDBJ whole genome shotgun (WGS) entry which is preliminary data.</text>
</comment>
<organism evidence="5 6">
    <name type="scientific">Candidatus Terrybacteria bacterium RIFCSPHIGHO2_01_FULL_48_17</name>
    <dbReference type="NCBI Taxonomy" id="1802362"/>
    <lineage>
        <taxon>Bacteria</taxon>
        <taxon>Candidatus Terryibacteriota</taxon>
    </lineage>
</organism>
<dbReference type="PANTHER" id="PTHR24220">
    <property type="entry name" value="IMPORT ATP-BINDING PROTEIN"/>
    <property type="match status" value="1"/>
</dbReference>
<evidence type="ECO:0000256" key="2">
    <source>
        <dbReference type="ARBA" id="ARBA00022741"/>
    </source>
</evidence>
<dbReference type="InterPro" id="IPR027417">
    <property type="entry name" value="P-loop_NTPase"/>
</dbReference>
<dbReference type="GO" id="GO:0016887">
    <property type="term" value="F:ATP hydrolysis activity"/>
    <property type="evidence" value="ECO:0007669"/>
    <property type="project" value="InterPro"/>
</dbReference>
<dbReference type="GO" id="GO:0051301">
    <property type="term" value="P:cell division"/>
    <property type="evidence" value="ECO:0007669"/>
    <property type="project" value="UniProtKB-KW"/>
</dbReference>
<keyword evidence="5" id="KW-0132">Cell division</keyword>
<dbReference type="FunFam" id="3.40.50.300:FF:000056">
    <property type="entry name" value="Cell division ATP-binding protein FtsE"/>
    <property type="match status" value="1"/>
</dbReference>
<protein>
    <submittedName>
        <fullName evidence="5">Cell division ATP-binding protein FtsE</fullName>
    </submittedName>
</protein>
<dbReference type="GO" id="GO:0005524">
    <property type="term" value="F:ATP binding"/>
    <property type="evidence" value="ECO:0007669"/>
    <property type="project" value="UniProtKB-KW"/>
</dbReference>
<keyword evidence="5" id="KW-0131">Cell cycle</keyword>
<sequence>MVKFEHATKRYPPNTAAAEDVTLTIAKDEFVSLVGRSGAGKSTLLKLLVGEEKPSSGKVFLGSTDVGELEPQEFPAHRRRIGAIFQDFRLLLGRNVFENVAFAMEVTGRATSEIKTVVPQALDLVGLAGKERRFPKELSGGEKQRVAIARALVHDPEVIMADEPTGNLDPVTAWDIVRLLERINAIAGTAVILATHDKDVVNALRKRVVVIDRGRIVRDDPEGRYTL</sequence>
<evidence type="ECO:0000256" key="1">
    <source>
        <dbReference type="ARBA" id="ARBA00005417"/>
    </source>
</evidence>
<evidence type="ECO:0000256" key="3">
    <source>
        <dbReference type="ARBA" id="ARBA00022840"/>
    </source>
</evidence>
<dbReference type="GO" id="GO:0005886">
    <property type="term" value="C:plasma membrane"/>
    <property type="evidence" value="ECO:0007669"/>
    <property type="project" value="TreeGrafter"/>
</dbReference>
<reference evidence="5 6" key="1">
    <citation type="journal article" date="2016" name="Nat. Commun.">
        <title>Thousands of microbial genomes shed light on interconnected biogeochemical processes in an aquifer system.</title>
        <authorList>
            <person name="Anantharaman K."/>
            <person name="Brown C.T."/>
            <person name="Hug L.A."/>
            <person name="Sharon I."/>
            <person name="Castelle C.J."/>
            <person name="Probst A.J."/>
            <person name="Thomas B.C."/>
            <person name="Singh A."/>
            <person name="Wilkins M.J."/>
            <person name="Karaoz U."/>
            <person name="Brodie E.L."/>
            <person name="Williams K.H."/>
            <person name="Hubbard S.S."/>
            <person name="Banfield J.F."/>
        </authorList>
    </citation>
    <scope>NUCLEOTIDE SEQUENCE [LARGE SCALE GENOMIC DNA]</scope>
</reference>
<keyword evidence="2" id="KW-0547">Nucleotide-binding</keyword>